<keyword evidence="4" id="KW-0808">Transferase</keyword>
<dbReference type="SUPFAM" id="SSF55804">
    <property type="entry name" value="Phoshotransferase/anion transport protein"/>
    <property type="match status" value="1"/>
</dbReference>
<dbReference type="GO" id="GO:0009401">
    <property type="term" value="P:phosphoenolpyruvate-dependent sugar phosphotransferase system"/>
    <property type="evidence" value="ECO:0007669"/>
    <property type="project" value="UniProtKB-KW"/>
</dbReference>
<dbReference type="PANTHER" id="PTHR47738:SF2">
    <property type="entry name" value="PTS SYSTEM FRUCTOSE-LIKE EIIA COMPONENT"/>
    <property type="match status" value="1"/>
</dbReference>
<dbReference type="EMBL" id="AWEZ01000029">
    <property type="protein sequence ID" value="ERL09494.1"/>
    <property type="molecule type" value="Genomic_DNA"/>
</dbReference>
<dbReference type="CDD" id="cd00211">
    <property type="entry name" value="PTS_IIA_fru"/>
    <property type="match status" value="1"/>
</dbReference>
<dbReference type="InterPro" id="IPR004715">
    <property type="entry name" value="PTS_IIA_fruc"/>
</dbReference>
<evidence type="ECO:0000256" key="1">
    <source>
        <dbReference type="ARBA" id="ARBA00022448"/>
    </source>
</evidence>
<reference evidence="7 8" key="1">
    <citation type="submission" date="2013-08" db="EMBL/GenBank/DDBJ databases">
        <authorList>
            <person name="Durkin A.S."/>
            <person name="Haft D.R."/>
            <person name="McCorrison J."/>
            <person name="Torralba M."/>
            <person name="Gillis M."/>
            <person name="Haft D.H."/>
            <person name="Methe B."/>
            <person name="Sutton G."/>
            <person name="Nelson K.E."/>
        </authorList>
    </citation>
    <scope>NUCLEOTIDE SEQUENCE [LARGE SCALE GENOMIC DNA]</scope>
    <source>
        <strain evidence="7 8">F0195</strain>
    </source>
</reference>
<dbReference type="InterPro" id="IPR051541">
    <property type="entry name" value="PTS_SugarTrans_NitroReg"/>
</dbReference>
<keyword evidence="7" id="KW-0670">Pyruvate</keyword>
<dbReference type="PANTHER" id="PTHR47738">
    <property type="entry name" value="PTS SYSTEM FRUCTOSE-LIKE EIIA COMPONENT-RELATED"/>
    <property type="match status" value="1"/>
</dbReference>
<dbReference type="InterPro" id="IPR002178">
    <property type="entry name" value="PTS_EIIA_type-2_dom"/>
</dbReference>
<evidence type="ECO:0000313" key="8">
    <source>
        <dbReference type="Proteomes" id="UP000016638"/>
    </source>
</evidence>
<accession>U2T8Y4</accession>
<name>U2T8Y4_9ACTN</name>
<dbReference type="PROSITE" id="PS51094">
    <property type="entry name" value="PTS_EIIA_TYPE_2"/>
    <property type="match status" value="1"/>
</dbReference>
<dbReference type="Gene3D" id="3.40.930.10">
    <property type="entry name" value="Mannitol-specific EII, Chain A"/>
    <property type="match status" value="1"/>
</dbReference>
<dbReference type="InterPro" id="IPR016152">
    <property type="entry name" value="PTrfase/Anion_transptr"/>
</dbReference>
<dbReference type="NCBIfam" id="TIGR00848">
    <property type="entry name" value="fruA"/>
    <property type="match status" value="1"/>
</dbReference>
<evidence type="ECO:0000259" key="6">
    <source>
        <dbReference type="PROSITE" id="PS51094"/>
    </source>
</evidence>
<keyword evidence="1" id="KW-0813">Transport</keyword>
<gene>
    <name evidence="7" type="ORF">HMPREF1316_1677</name>
</gene>
<dbReference type="Pfam" id="PF00359">
    <property type="entry name" value="PTS_EIIA_2"/>
    <property type="match status" value="1"/>
</dbReference>
<evidence type="ECO:0000256" key="2">
    <source>
        <dbReference type="ARBA" id="ARBA00022553"/>
    </source>
</evidence>
<comment type="caution">
    <text evidence="7">The sequence shown here is derived from an EMBL/GenBank/DDBJ whole genome shotgun (WGS) entry which is preliminary data.</text>
</comment>
<evidence type="ECO:0000313" key="7">
    <source>
        <dbReference type="EMBL" id="ERL09494.1"/>
    </source>
</evidence>
<dbReference type="AlphaFoldDB" id="U2T8Y4"/>
<evidence type="ECO:0000256" key="5">
    <source>
        <dbReference type="ARBA" id="ARBA00022683"/>
    </source>
</evidence>
<dbReference type="Proteomes" id="UP000016638">
    <property type="component" value="Unassembled WGS sequence"/>
</dbReference>
<sequence length="151" mass="16674">MHMDLIGSNINLHSKARTKEEAILELCDMLEKSGYIRDKKLFHDDVYKREALGLTGMENGIAIPHGESSAALKAGIAVLKTSNPLDWESLDGKPITLVFLLVVPTENRNTAYIKMLGHLAAALAYSDIQKRLSEESDSDKFKEILEMAGGM</sequence>
<evidence type="ECO:0000256" key="4">
    <source>
        <dbReference type="ARBA" id="ARBA00022679"/>
    </source>
</evidence>
<organism evidence="7 8">
    <name type="scientific">Olsenella profusa F0195</name>
    <dbReference type="NCBI Taxonomy" id="1125712"/>
    <lineage>
        <taxon>Bacteria</taxon>
        <taxon>Bacillati</taxon>
        <taxon>Actinomycetota</taxon>
        <taxon>Coriobacteriia</taxon>
        <taxon>Coriobacteriales</taxon>
        <taxon>Atopobiaceae</taxon>
        <taxon>Olsenella</taxon>
    </lineage>
</organism>
<feature type="domain" description="PTS EIIA type-2" evidence="6">
    <location>
        <begin position="3"/>
        <end position="148"/>
    </location>
</feature>
<dbReference type="GO" id="GO:0016020">
    <property type="term" value="C:membrane"/>
    <property type="evidence" value="ECO:0007669"/>
    <property type="project" value="InterPro"/>
</dbReference>
<keyword evidence="5" id="KW-0598">Phosphotransferase system</keyword>
<protein>
    <submittedName>
        <fullName evidence="7">Phosphoenolpyruvate-dependent sugar PTS family porter, EIIA 2 component</fullName>
    </submittedName>
</protein>
<proteinExistence type="predicted"/>
<evidence type="ECO:0000256" key="3">
    <source>
        <dbReference type="ARBA" id="ARBA00022597"/>
    </source>
</evidence>
<dbReference type="eggNOG" id="COG1762">
    <property type="taxonomic scope" value="Bacteria"/>
</dbReference>
<dbReference type="STRING" id="1125712.HMPREF1316_1677"/>
<keyword evidence="2" id="KW-0597">Phosphoprotein</keyword>
<dbReference type="GO" id="GO:0008982">
    <property type="term" value="F:protein-N(PI)-phosphohistidine-sugar phosphotransferase activity"/>
    <property type="evidence" value="ECO:0007669"/>
    <property type="project" value="InterPro"/>
</dbReference>
<keyword evidence="3" id="KW-0762">Sugar transport</keyword>
<keyword evidence="8" id="KW-1185">Reference proteome</keyword>